<dbReference type="EMBL" id="JACHEB010000012">
    <property type="protein sequence ID" value="MBB5330903.1"/>
    <property type="molecule type" value="Genomic_DNA"/>
</dbReference>
<accession>A0A9X0QI72</accession>
<sequence>MNYELAEAVIATFRKKDPSSHYEALSKFNYRAWRGTYRWLDANGLTLYLLERLQVFGIQAAIPEPVLLRLQENAQDNQAKTKQLFDEFMVINRAFRRAGLCYANLKGFTLAPDAFREAGQRLQLDLDFLVDRSHVSRCQQTLERHGYLLTGEGPNVKEFKAGNGQLPILKDLYKPKLQRCVEIHFDDVNDPDGRALQHDRLAKAGIRFWEDLELPILSDSDRFIALAHHLFKHLKSEWTRASWILEYVNFVNFNEENDALWAEVWQCASKSEETKLAIGVATRISQQIFDIRRMPDSLAWTIRQLPQTVSLWLDRYGEKVVFATFPGTKTHLLLHKAIARDGIVRSRETKRPFPLHRPARITVKSQSTSFLVNLRKVLEECRFFLFRLYFHLEQGCYYMIEAARWKRNVAFLQKTDPRQGELQIRNLDT</sequence>
<name>A0A9X0QI72_9BACT</name>
<organism evidence="1 2">
    <name type="scientific">Tunturiibacter gelidiferens</name>
    <dbReference type="NCBI Taxonomy" id="3069689"/>
    <lineage>
        <taxon>Bacteria</taxon>
        <taxon>Pseudomonadati</taxon>
        <taxon>Acidobacteriota</taxon>
        <taxon>Terriglobia</taxon>
        <taxon>Terriglobales</taxon>
        <taxon>Acidobacteriaceae</taxon>
        <taxon>Tunturiibacter</taxon>
    </lineage>
</organism>
<keyword evidence="2" id="KW-1185">Reference proteome</keyword>
<gene>
    <name evidence="1" type="ORF">HDF14_004540</name>
</gene>
<evidence type="ECO:0000313" key="2">
    <source>
        <dbReference type="Proteomes" id="UP000535182"/>
    </source>
</evidence>
<dbReference type="AlphaFoldDB" id="A0A9X0QI72"/>
<protein>
    <recommendedName>
        <fullName evidence="3">Nucleotidyltransferase family protein</fullName>
    </recommendedName>
</protein>
<evidence type="ECO:0000313" key="1">
    <source>
        <dbReference type="EMBL" id="MBB5330903.1"/>
    </source>
</evidence>
<dbReference type="RefSeq" id="WP_183980756.1">
    <property type="nucleotide sequence ID" value="NZ_JACHEB010000012.1"/>
</dbReference>
<reference evidence="1 2" key="1">
    <citation type="submission" date="2020-08" db="EMBL/GenBank/DDBJ databases">
        <title>Genomic Encyclopedia of Type Strains, Phase IV (KMG-V): Genome sequencing to study the core and pangenomes of soil and plant-associated prokaryotes.</title>
        <authorList>
            <person name="Whitman W."/>
        </authorList>
    </citation>
    <scope>NUCLEOTIDE SEQUENCE [LARGE SCALE GENOMIC DNA]</scope>
    <source>
        <strain evidence="1 2">X5P2</strain>
    </source>
</reference>
<evidence type="ECO:0008006" key="3">
    <source>
        <dbReference type="Google" id="ProtNLM"/>
    </source>
</evidence>
<dbReference type="Proteomes" id="UP000535182">
    <property type="component" value="Unassembled WGS sequence"/>
</dbReference>
<proteinExistence type="predicted"/>
<comment type="caution">
    <text evidence="1">The sequence shown here is derived from an EMBL/GenBank/DDBJ whole genome shotgun (WGS) entry which is preliminary data.</text>
</comment>
<dbReference type="Pfam" id="PF14907">
    <property type="entry name" value="NTP_transf_5"/>
    <property type="match status" value="1"/>
</dbReference>
<dbReference type="InterPro" id="IPR039498">
    <property type="entry name" value="NTP_transf_5"/>
</dbReference>